<dbReference type="AlphaFoldDB" id="G4TMQ6"/>
<dbReference type="Gene3D" id="3.30.420.10">
    <property type="entry name" value="Ribonuclease H-like superfamily/Ribonuclease H"/>
    <property type="match status" value="1"/>
</dbReference>
<dbReference type="InterPro" id="IPR047201">
    <property type="entry name" value="ERI-1_3'hExo-like"/>
</dbReference>
<sequence>MASSSFASTSNARRSHRRRDNPPENVVWPTESSLLIVDLEATCWETNPPPNQFHEIIEIGWALVDLESVPPRHVRSGTVLVKPVRSEVSPFCTKLTTITAELLDSEGVSLKEAFETLVSDVGSKEYSWSSWGAYDRNMIKRQCKVFGLESPFSPIHYNIKDLFKELYPNLNGGYGMTNAFAAVCDGPIEGTHHRGGDDAKNIGTILGKLIVKKRALEASNP</sequence>
<dbReference type="STRING" id="1109443.G4TMQ6"/>
<keyword evidence="3 6" id="KW-0269">Exonuclease</keyword>
<dbReference type="EMBL" id="CAFZ01000173">
    <property type="protein sequence ID" value="CCA72597.1"/>
    <property type="molecule type" value="Genomic_DNA"/>
</dbReference>
<dbReference type="InterPro" id="IPR051274">
    <property type="entry name" value="3-5_Exoribonuclease"/>
</dbReference>
<evidence type="ECO:0000313" key="7">
    <source>
        <dbReference type="Proteomes" id="UP000007148"/>
    </source>
</evidence>
<proteinExistence type="predicted"/>
<dbReference type="eggNOG" id="KOG0542">
    <property type="taxonomic scope" value="Eukaryota"/>
</dbReference>
<dbReference type="Pfam" id="PF00929">
    <property type="entry name" value="RNase_T"/>
    <property type="match status" value="1"/>
</dbReference>
<keyword evidence="7" id="KW-1185">Reference proteome</keyword>
<dbReference type="InterPro" id="IPR013520">
    <property type="entry name" value="Ribonucl_H"/>
</dbReference>
<evidence type="ECO:0000256" key="1">
    <source>
        <dbReference type="ARBA" id="ARBA00022722"/>
    </source>
</evidence>
<dbReference type="Proteomes" id="UP000007148">
    <property type="component" value="Unassembled WGS sequence"/>
</dbReference>
<dbReference type="PANTHER" id="PTHR23044">
    <property type="entry name" value="3'-5' EXONUCLEASE ERI1-RELATED"/>
    <property type="match status" value="1"/>
</dbReference>
<feature type="region of interest" description="Disordered" evidence="4">
    <location>
        <begin position="1"/>
        <end position="26"/>
    </location>
</feature>
<dbReference type="InParanoid" id="G4TMQ6"/>
<reference evidence="6 7" key="1">
    <citation type="journal article" date="2011" name="PLoS Pathog.">
        <title>Endophytic Life Strategies Decoded by Genome and Transcriptome Analyses of the Mutualistic Root Symbiont Piriformospora indica.</title>
        <authorList>
            <person name="Zuccaro A."/>
            <person name="Lahrmann U."/>
            <person name="Guldener U."/>
            <person name="Langen G."/>
            <person name="Pfiffi S."/>
            <person name="Biedenkopf D."/>
            <person name="Wong P."/>
            <person name="Samans B."/>
            <person name="Grimm C."/>
            <person name="Basiewicz M."/>
            <person name="Murat C."/>
            <person name="Martin F."/>
            <person name="Kogel K.H."/>
        </authorList>
    </citation>
    <scope>NUCLEOTIDE SEQUENCE [LARGE SCALE GENOMIC DNA]</scope>
    <source>
        <strain evidence="6 7">DSM 11827</strain>
    </source>
</reference>
<evidence type="ECO:0000256" key="3">
    <source>
        <dbReference type="ARBA" id="ARBA00022839"/>
    </source>
</evidence>
<dbReference type="SUPFAM" id="SSF53098">
    <property type="entry name" value="Ribonuclease H-like"/>
    <property type="match status" value="1"/>
</dbReference>
<dbReference type="SMART" id="SM00479">
    <property type="entry name" value="EXOIII"/>
    <property type="match status" value="1"/>
</dbReference>
<dbReference type="GO" id="GO:0003676">
    <property type="term" value="F:nucleic acid binding"/>
    <property type="evidence" value="ECO:0007669"/>
    <property type="project" value="InterPro"/>
</dbReference>
<feature type="domain" description="Exonuclease" evidence="5">
    <location>
        <begin position="33"/>
        <end position="215"/>
    </location>
</feature>
<keyword evidence="2" id="KW-0378">Hydrolase</keyword>
<evidence type="ECO:0000259" key="5">
    <source>
        <dbReference type="SMART" id="SM00479"/>
    </source>
</evidence>
<comment type="caution">
    <text evidence="6">The sequence shown here is derived from an EMBL/GenBank/DDBJ whole genome shotgun (WGS) entry which is preliminary data.</text>
</comment>
<feature type="compositionally biased region" description="Polar residues" evidence="4">
    <location>
        <begin position="1"/>
        <end position="12"/>
    </location>
</feature>
<dbReference type="PANTHER" id="PTHR23044:SF61">
    <property type="entry name" value="3'-5' EXORIBONUCLEASE 1-RELATED"/>
    <property type="match status" value="1"/>
</dbReference>
<evidence type="ECO:0000256" key="4">
    <source>
        <dbReference type="SAM" id="MobiDB-lite"/>
    </source>
</evidence>
<organism evidence="6 7">
    <name type="scientific">Serendipita indica (strain DSM 11827)</name>
    <name type="common">Root endophyte fungus</name>
    <name type="synonym">Piriformospora indica</name>
    <dbReference type="NCBI Taxonomy" id="1109443"/>
    <lineage>
        <taxon>Eukaryota</taxon>
        <taxon>Fungi</taxon>
        <taxon>Dikarya</taxon>
        <taxon>Basidiomycota</taxon>
        <taxon>Agaricomycotina</taxon>
        <taxon>Agaricomycetes</taxon>
        <taxon>Sebacinales</taxon>
        <taxon>Serendipitaceae</taxon>
        <taxon>Serendipita</taxon>
    </lineage>
</organism>
<accession>G4TMQ6</accession>
<gene>
    <name evidence="6" type="ORF">PIIN_06534</name>
</gene>
<dbReference type="InterPro" id="IPR012337">
    <property type="entry name" value="RNaseH-like_sf"/>
</dbReference>
<evidence type="ECO:0000256" key="2">
    <source>
        <dbReference type="ARBA" id="ARBA00022801"/>
    </source>
</evidence>
<name>G4TMQ6_SERID</name>
<dbReference type="InterPro" id="IPR036397">
    <property type="entry name" value="RNaseH_sf"/>
</dbReference>
<evidence type="ECO:0000313" key="6">
    <source>
        <dbReference type="EMBL" id="CCA72597.1"/>
    </source>
</evidence>
<dbReference type="OrthoDB" id="448399at2759"/>
<keyword evidence="1" id="KW-0540">Nuclease</keyword>
<dbReference type="GO" id="GO:0000175">
    <property type="term" value="F:3'-5'-RNA exonuclease activity"/>
    <property type="evidence" value="ECO:0007669"/>
    <property type="project" value="InterPro"/>
</dbReference>
<dbReference type="HOGENOM" id="CLU_037266_5_1_1"/>
<protein>
    <submittedName>
        <fullName evidence="6">Related to exonuclease, RNase T and DNA polymerase III-Flavobacterium johnsoniae</fullName>
    </submittedName>
</protein>
<dbReference type="CDD" id="cd06133">
    <property type="entry name" value="ERI-1_3'hExo_like"/>
    <property type="match status" value="1"/>
</dbReference>